<organism evidence="2 3">
    <name type="scientific">Lyngbya aestuarii BL J</name>
    <dbReference type="NCBI Taxonomy" id="1348334"/>
    <lineage>
        <taxon>Bacteria</taxon>
        <taxon>Bacillati</taxon>
        <taxon>Cyanobacteriota</taxon>
        <taxon>Cyanophyceae</taxon>
        <taxon>Oscillatoriophycideae</taxon>
        <taxon>Oscillatoriales</taxon>
        <taxon>Microcoleaceae</taxon>
        <taxon>Lyngbya</taxon>
    </lineage>
</organism>
<proteinExistence type="predicted"/>
<dbReference type="Pfam" id="PF00293">
    <property type="entry name" value="NUDIX"/>
    <property type="match status" value="1"/>
</dbReference>
<reference evidence="2 3" key="1">
    <citation type="journal article" date="2013" name="Front. Microbiol.">
        <title>Comparative genomic analyses of the cyanobacterium, Lyngbya aestuarii BL J, a powerful hydrogen producer.</title>
        <authorList>
            <person name="Kothari A."/>
            <person name="Vaughn M."/>
            <person name="Garcia-Pichel F."/>
        </authorList>
    </citation>
    <scope>NUCLEOTIDE SEQUENCE [LARGE SCALE GENOMIC DNA]</scope>
    <source>
        <strain evidence="2 3">BL J</strain>
    </source>
</reference>
<dbReference type="SUPFAM" id="SSF55811">
    <property type="entry name" value="Nudix"/>
    <property type="match status" value="1"/>
</dbReference>
<evidence type="ECO:0000313" key="3">
    <source>
        <dbReference type="Proteomes" id="UP000017127"/>
    </source>
</evidence>
<dbReference type="PANTHER" id="PTHR43222:SF2">
    <property type="entry name" value="NUDIX HYDROLASE 23, CHLOROPLASTIC"/>
    <property type="match status" value="1"/>
</dbReference>
<dbReference type="PROSITE" id="PS51462">
    <property type="entry name" value="NUDIX"/>
    <property type="match status" value="1"/>
</dbReference>
<accession>U7Q911</accession>
<dbReference type="CDD" id="cd18882">
    <property type="entry name" value="NUDIX_Hydrolase"/>
    <property type="match status" value="1"/>
</dbReference>
<protein>
    <submittedName>
        <fullName evidence="2">NUDIX domain protein</fullName>
    </submittedName>
</protein>
<dbReference type="RefSeq" id="WP_023069466.1">
    <property type="nucleotide sequence ID" value="NZ_AUZM01000109.1"/>
</dbReference>
<evidence type="ECO:0000259" key="1">
    <source>
        <dbReference type="PROSITE" id="PS51462"/>
    </source>
</evidence>
<keyword evidence="3" id="KW-1185">Reference proteome</keyword>
<dbReference type="PANTHER" id="PTHR43222">
    <property type="entry name" value="NUDIX HYDROLASE 23"/>
    <property type="match status" value="1"/>
</dbReference>
<dbReference type="Proteomes" id="UP000017127">
    <property type="component" value="Unassembled WGS sequence"/>
</dbReference>
<feature type="domain" description="Nudix hydrolase" evidence="1">
    <location>
        <begin position="2"/>
        <end position="128"/>
    </location>
</feature>
<evidence type="ECO:0000313" key="2">
    <source>
        <dbReference type="EMBL" id="ERT04273.1"/>
    </source>
</evidence>
<dbReference type="Gene3D" id="3.90.79.10">
    <property type="entry name" value="Nucleoside Triphosphate Pyrophosphohydrolase"/>
    <property type="match status" value="1"/>
</dbReference>
<dbReference type="OrthoDB" id="9131041at2"/>
<gene>
    <name evidence="2" type="ORF">M595_5793</name>
</gene>
<sequence>MKKPIGCVIILLNDQHQVLLVLRDQKCSIPEPNTWNLLGGFMEEDESPREAIVREMLEEIEVDVGEVSFFRKYEWDDCEEYIFWKNLNLDLNQVQLNEGQRLAYFSRSQIQQTQLAFECNKIIEDFFDERLT</sequence>
<dbReference type="EMBL" id="AUZM01000109">
    <property type="protein sequence ID" value="ERT04273.1"/>
    <property type="molecule type" value="Genomic_DNA"/>
</dbReference>
<dbReference type="InterPro" id="IPR015797">
    <property type="entry name" value="NUDIX_hydrolase-like_dom_sf"/>
</dbReference>
<dbReference type="AlphaFoldDB" id="U7Q911"/>
<dbReference type="InterPro" id="IPR000086">
    <property type="entry name" value="NUDIX_hydrolase_dom"/>
</dbReference>
<name>U7Q911_9CYAN</name>
<comment type="caution">
    <text evidence="2">The sequence shown here is derived from an EMBL/GenBank/DDBJ whole genome shotgun (WGS) entry which is preliminary data.</text>
</comment>